<comment type="caution">
    <text evidence="2">The sequence shown here is derived from an EMBL/GenBank/DDBJ whole genome shotgun (WGS) entry which is preliminary data.</text>
</comment>
<evidence type="ECO:0000313" key="3">
    <source>
        <dbReference type="Proteomes" id="UP000284824"/>
    </source>
</evidence>
<sequence length="318" mass="34627">MSGIKRVTSASQPPLRLLTAVSARKDAGSSPTGIVGRSLARQLLDAGERVRVLAEPDQLDGWPDGVEVAEGSITRPLERPEVFAGVDGVFLAGAVPATVQDALEAAQGAGVRRIVTLSSHGPEYEEAYPPETWFWLAIERAVEGSGMEWTHIRPSAVMGAMIEGTYPATGSDWPDTIRAERMVREAFMEDGHYPFIHEDDLAAVAMAALHADDYVGTVLEAVGLPISTRSRVASIAQAIGCDIAAVEVTPDDSRANWRRRGWPDSGIDVTLYALQEYGARLAELTQWTLDQRPSVREIISRPLRGFDDWALENAHLFR</sequence>
<dbReference type="Pfam" id="PF13460">
    <property type="entry name" value="NAD_binding_10"/>
    <property type="match status" value="1"/>
</dbReference>
<protein>
    <submittedName>
        <fullName evidence="2">Nucleoside-diphosphate-sugar epimerase</fullName>
    </submittedName>
</protein>
<name>A0A438M6K4_9ACTN</name>
<accession>A0A438M6K4</accession>
<dbReference type="RefSeq" id="WP_127933593.1">
    <property type="nucleotide sequence ID" value="NZ_SAUN01000001.1"/>
</dbReference>
<dbReference type="Gene3D" id="3.40.50.720">
    <property type="entry name" value="NAD(P)-binding Rossmann-like Domain"/>
    <property type="match status" value="1"/>
</dbReference>
<dbReference type="SUPFAM" id="SSF51735">
    <property type="entry name" value="NAD(P)-binding Rossmann-fold domains"/>
    <property type="match status" value="1"/>
</dbReference>
<dbReference type="EMBL" id="SAUN01000001">
    <property type="protein sequence ID" value="RVX41341.1"/>
    <property type="molecule type" value="Genomic_DNA"/>
</dbReference>
<dbReference type="InterPro" id="IPR051604">
    <property type="entry name" value="Ergot_Alk_Oxidoreductase"/>
</dbReference>
<dbReference type="InterPro" id="IPR036291">
    <property type="entry name" value="NAD(P)-bd_dom_sf"/>
</dbReference>
<dbReference type="PANTHER" id="PTHR43162:SF1">
    <property type="entry name" value="PRESTALK A DIFFERENTIATION PROTEIN A"/>
    <property type="match status" value="1"/>
</dbReference>
<reference evidence="2 3" key="1">
    <citation type="submission" date="2019-01" db="EMBL/GenBank/DDBJ databases">
        <title>Sequencing the genomes of 1000 actinobacteria strains.</title>
        <authorList>
            <person name="Klenk H.-P."/>
        </authorList>
    </citation>
    <scope>NUCLEOTIDE SEQUENCE [LARGE SCALE GENOMIC DNA]</scope>
    <source>
        <strain evidence="2 3">DSM 43925</strain>
    </source>
</reference>
<feature type="domain" description="NAD(P)-binding" evidence="1">
    <location>
        <begin position="32"/>
        <end position="160"/>
    </location>
</feature>
<dbReference type="PANTHER" id="PTHR43162">
    <property type="match status" value="1"/>
</dbReference>
<gene>
    <name evidence="2" type="ORF">EDD27_3856</name>
</gene>
<dbReference type="AlphaFoldDB" id="A0A438M6K4"/>
<organism evidence="2 3">
    <name type="scientific">Nonomuraea polychroma</name>
    <dbReference type="NCBI Taxonomy" id="46176"/>
    <lineage>
        <taxon>Bacteria</taxon>
        <taxon>Bacillati</taxon>
        <taxon>Actinomycetota</taxon>
        <taxon>Actinomycetes</taxon>
        <taxon>Streptosporangiales</taxon>
        <taxon>Streptosporangiaceae</taxon>
        <taxon>Nonomuraea</taxon>
    </lineage>
</organism>
<evidence type="ECO:0000313" key="2">
    <source>
        <dbReference type="EMBL" id="RVX41341.1"/>
    </source>
</evidence>
<proteinExistence type="predicted"/>
<keyword evidence="3" id="KW-1185">Reference proteome</keyword>
<dbReference type="Proteomes" id="UP000284824">
    <property type="component" value="Unassembled WGS sequence"/>
</dbReference>
<dbReference type="InterPro" id="IPR016040">
    <property type="entry name" value="NAD(P)-bd_dom"/>
</dbReference>
<evidence type="ECO:0000259" key="1">
    <source>
        <dbReference type="Pfam" id="PF13460"/>
    </source>
</evidence>
<dbReference type="OrthoDB" id="116343at2"/>